<evidence type="ECO:0000313" key="7">
    <source>
        <dbReference type="EMBL" id="GFH80226.1"/>
    </source>
</evidence>
<name>A0A8H9HTR2_9ACTN</name>
<dbReference type="AlphaFoldDB" id="A0A8H9HTR2"/>
<protein>
    <recommendedName>
        <fullName evidence="2">histidine kinase</fullName>
        <ecNumber evidence="2">2.7.13.3</ecNumber>
    </recommendedName>
</protein>
<proteinExistence type="predicted"/>
<reference evidence="7 9" key="2">
    <citation type="submission" date="2020-02" db="EMBL/GenBank/DDBJ databases">
        <title>Whole genome shotgun sequence of Streptomyces gougerotii NBRC 13043.</title>
        <authorList>
            <person name="Ichikawa N."/>
            <person name="Komaki H."/>
            <person name="Tamura T."/>
        </authorList>
    </citation>
    <scope>NUCLEOTIDE SEQUENCE [LARGE SCALE GENOMIC DNA]</scope>
    <source>
        <strain evidence="7 9">NBRC 13043</strain>
    </source>
</reference>
<reference evidence="8" key="1">
    <citation type="journal article" date="2014" name="Int. J. Syst. Evol. Microbiol.">
        <title>Complete genome sequence of Corynebacterium casei LMG S-19264T (=DSM 44701T), isolated from a smear-ripened cheese.</title>
        <authorList>
            <consortium name="US DOE Joint Genome Institute (JGI-PGF)"/>
            <person name="Walter F."/>
            <person name="Albersmeier A."/>
            <person name="Kalinowski J."/>
            <person name="Ruckert C."/>
        </authorList>
    </citation>
    <scope>NUCLEOTIDE SEQUENCE</scope>
    <source>
        <strain evidence="8">JCM 4136</strain>
    </source>
</reference>
<dbReference type="PANTHER" id="PTHR24421:SF10">
    <property type="entry name" value="NITRATE_NITRITE SENSOR PROTEIN NARQ"/>
    <property type="match status" value="1"/>
</dbReference>
<reference evidence="8" key="3">
    <citation type="submission" date="2020-09" db="EMBL/GenBank/DDBJ databases">
        <authorList>
            <person name="Sun Q."/>
            <person name="Ohkuma M."/>
        </authorList>
    </citation>
    <scope>NUCLEOTIDE SEQUENCE</scope>
    <source>
        <strain evidence="8">JCM 4136</strain>
    </source>
</reference>
<evidence type="ECO:0000259" key="6">
    <source>
        <dbReference type="Pfam" id="PF02518"/>
    </source>
</evidence>
<keyword evidence="4" id="KW-0418">Kinase</keyword>
<dbReference type="Pfam" id="PF02518">
    <property type="entry name" value="HATPase_c"/>
    <property type="match status" value="1"/>
</dbReference>
<evidence type="ECO:0000313" key="10">
    <source>
        <dbReference type="Proteomes" id="UP000660975"/>
    </source>
</evidence>
<dbReference type="InterPro" id="IPR036890">
    <property type="entry name" value="HATPase_C_sf"/>
</dbReference>
<gene>
    <name evidence="8" type="ORF">GCM10010227_34930</name>
    <name evidence="7" type="ORF">Sgou_48960</name>
</gene>
<dbReference type="InterPro" id="IPR050482">
    <property type="entry name" value="Sensor_HK_TwoCompSys"/>
</dbReference>
<keyword evidence="9" id="KW-1185">Reference proteome</keyword>
<dbReference type="CDD" id="cd16917">
    <property type="entry name" value="HATPase_UhpB-NarQ-NarX-like"/>
    <property type="match status" value="1"/>
</dbReference>
<organism evidence="8 10">
    <name type="scientific">Streptomyces gougerotii</name>
    <dbReference type="NCBI Taxonomy" id="53448"/>
    <lineage>
        <taxon>Bacteria</taxon>
        <taxon>Bacillati</taxon>
        <taxon>Actinomycetota</taxon>
        <taxon>Actinomycetes</taxon>
        <taxon>Kitasatosporales</taxon>
        <taxon>Streptomycetaceae</taxon>
        <taxon>Streptomyces</taxon>
        <taxon>Streptomyces diastaticus group</taxon>
    </lineage>
</organism>
<evidence type="ECO:0000313" key="8">
    <source>
        <dbReference type="EMBL" id="GGU77752.1"/>
    </source>
</evidence>
<accession>A0A8H9HTR2</accession>
<evidence type="ECO:0000256" key="5">
    <source>
        <dbReference type="ARBA" id="ARBA00023012"/>
    </source>
</evidence>
<dbReference type="RefSeq" id="WP_229842414.1">
    <property type="nucleotide sequence ID" value="NZ_BLLO01000025.1"/>
</dbReference>
<dbReference type="EMBL" id="BMSC01000010">
    <property type="protein sequence ID" value="GGU77752.1"/>
    <property type="molecule type" value="Genomic_DNA"/>
</dbReference>
<keyword evidence="5" id="KW-0902">Two-component regulatory system</keyword>
<dbReference type="Proteomes" id="UP000480804">
    <property type="component" value="Unassembled WGS sequence"/>
</dbReference>
<feature type="domain" description="Histidine kinase/HSP90-like ATPase" evidence="6">
    <location>
        <begin position="287"/>
        <end position="374"/>
    </location>
</feature>
<dbReference type="InterPro" id="IPR003594">
    <property type="entry name" value="HATPase_dom"/>
</dbReference>
<comment type="caution">
    <text evidence="8">The sequence shown here is derived from an EMBL/GenBank/DDBJ whole genome shotgun (WGS) entry which is preliminary data.</text>
</comment>
<sequence length="376" mass="39189">MTGARAAHRPGGVESLLLASARRLAGPVRGLGTVVISAFGLLGLPEQALPLGYALFGLVLAGAAVDCWSGLTGRAPALSLGCAVVRVVAVCACQEWTGGGRGLWALNVLTTTAITLQWEWPPAVTVPVTAGLLAVDLAVAGGEDIGTLVPRLVFECLLARLGFVLLRRSGRTVDEQHRRRSVVARAEALSSARHRREREYLALLHDTAASTFLMVAVGGKDADPAEVAAYARRDLAILTGAAGGATARDSPVDLPASLRGLLDRDRPAVEFRDTGEAIPVPASVALAFVRAVHEALVNVERHARVDAAVLGVGREGNAVVVLVEDDGVGFAPEEVAVTRRGVRCSIVERVAAVGGHATVVSRPGRGTRVRLVWPGD</sequence>
<evidence type="ECO:0000256" key="3">
    <source>
        <dbReference type="ARBA" id="ARBA00022679"/>
    </source>
</evidence>
<keyword evidence="3" id="KW-0808">Transferase</keyword>
<dbReference type="PANTHER" id="PTHR24421">
    <property type="entry name" value="NITRATE/NITRITE SENSOR PROTEIN NARX-RELATED"/>
    <property type="match status" value="1"/>
</dbReference>
<dbReference type="GO" id="GO:0004673">
    <property type="term" value="F:protein histidine kinase activity"/>
    <property type="evidence" value="ECO:0007669"/>
    <property type="project" value="UniProtKB-EC"/>
</dbReference>
<dbReference type="Proteomes" id="UP000660975">
    <property type="component" value="Unassembled WGS sequence"/>
</dbReference>
<evidence type="ECO:0000256" key="4">
    <source>
        <dbReference type="ARBA" id="ARBA00022777"/>
    </source>
</evidence>
<evidence type="ECO:0000256" key="2">
    <source>
        <dbReference type="ARBA" id="ARBA00012438"/>
    </source>
</evidence>
<evidence type="ECO:0000256" key="1">
    <source>
        <dbReference type="ARBA" id="ARBA00000085"/>
    </source>
</evidence>
<dbReference type="EMBL" id="BLLO01000025">
    <property type="protein sequence ID" value="GFH80226.1"/>
    <property type="molecule type" value="Genomic_DNA"/>
</dbReference>
<dbReference type="SUPFAM" id="SSF55874">
    <property type="entry name" value="ATPase domain of HSP90 chaperone/DNA topoisomerase II/histidine kinase"/>
    <property type="match status" value="1"/>
</dbReference>
<dbReference type="Gene3D" id="3.30.565.10">
    <property type="entry name" value="Histidine kinase-like ATPase, C-terminal domain"/>
    <property type="match status" value="1"/>
</dbReference>
<comment type="catalytic activity">
    <reaction evidence="1">
        <text>ATP + protein L-histidine = ADP + protein N-phospho-L-histidine.</text>
        <dbReference type="EC" id="2.7.13.3"/>
    </reaction>
</comment>
<dbReference type="GO" id="GO:0000160">
    <property type="term" value="P:phosphorelay signal transduction system"/>
    <property type="evidence" value="ECO:0007669"/>
    <property type="project" value="UniProtKB-KW"/>
</dbReference>
<dbReference type="EC" id="2.7.13.3" evidence="2"/>
<evidence type="ECO:0000313" key="9">
    <source>
        <dbReference type="Proteomes" id="UP000480804"/>
    </source>
</evidence>